<protein>
    <recommendedName>
        <fullName evidence="12">Membrane insertase YidC/Oxa/ALB C-terminal domain-containing protein</fullName>
    </recommendedName>
</protein>
<keyword evidence="3 9" id="KW-0812">Transmembrane</keyword>
<proteinExistence type="inferred from homology"/>
<feature type="region of interest" description="Disordered" evidence="10">
    <location>
        <begin position="470"/>
        <end position="551"/>
    </location>
</feature>
<dbReference type="eggNOG" id="KOG1239">
    <property type="taxonomic scope" value="Eukaryota"/>
</dbReference>
<dbReference type="OrthoDB" id="2148490at2759"/>
<comment type="caution">
    <text evidence="13">The sequence shown here is derived from an EMBL/GenBank/DDBJ whole genome shotgun (WGS) entry which is preliminary data.</text>
</comment>
<dbReference type="GO" id="GO:0005743">
    <property type="term" value="C:mitochondrial inner membrane"/>
    <property type="evidence" value="ECO:0007669"/>
    <property type="project" value="UniProtKB-SubCell"/>
</dbReference>
<evidence type="ECO:0000256" key="3">
    <source>
        <dbReference type="ARBA" id="ARBA00022692"/>
    </source>
</evidence>
<evidence type="ECO:0000313" key="13">
    <source>
        <dbReference type="EMBL" id="EKD03549.1"/>
    </source>
</evidence>
<keyword evidence="14" id="KW-1185">Reference proteome</keyword>
<keyword evidence="6 11" id="KW-1133">Transmembrane helix</keyword>
<evidence type="ECO:0000256" key="8">
    <source>
        <dbReference type="ARBA" id="ARBA00023136"/>
    </source>
</evidence>
<dbReference type="NCBIfam" id="TIGR03592">
    <property type="entry name" value="yidC_oxa1_cterm"/>
    <property type="match status" value="1"/>
</dbReference>
<sequence length="551" mass="59071">MLARSINARAFQSRLAPGLAQAHVRRLSLAAQPAARTLSKRPALANPVLLGGAAPIGIRNLSIFSGKDSASAPVVEKAAAPAVEQAAEAPVATASQAAEKATEAATSAAAPAASAATDAAAAAAPHHAPEHITANTPDGKFHEDPTPLLPQSPANAETPTLEDLVTHSGLPLEDVLNSPEAIHAAVKLSDLKLIGLDHSWYSAPGWIRDALVGLHDITGLPWWASIMALTLSMRVALLPLVIRNMKHASRMQAVAPQMNGLMKRMTDAKKEGDQTTMMVVQKKLLELFKEHDVSPFRSFLLPMIQVPFFLSMFYALRKMASLPFPQLKEGGFSWVLDLTVPDPLYILPVTSIAFQILVLKLGADGMGGGASNPASQRQMAHFRNGMIALSPLLVAFTSTFPAALLFYWTSANLITLTQSAVFRLPFVRKALGLDYKGASLPPPPADAYVNPNPSLKETWQAIRDWQSNAMEKARTQAAETRARQAIEDERRANKRAGTAQLAERVSEPAQQDKAPESVQAQAQATAGGDEQLARDEARAKRRAAMAARSRK</sequence>
<evidence type="ECO:0000313" key="14">
    <source>
        <dbReference type="Proteomes" id="UP000006757"/>
    </source>
</evidence>
<evidence type="ECO:0000256" key="6">
    <source>
        <dbReference type="ARBA" id="ARBA00022989"/>
    </source>
</evidence>
<keyword evidence="7" id="KW-0496">Mitochondrion</keyword>
<dbReference type="AlphaFoldDB" id="K1WR87"/>
<keyword evidence="8 11" id="KW-0472">Membrane</keyword>
<evidence type="ECO:0000256" key="2">
    <source>
        <dbReference type="ARBA" id="ARBA00009877"/>
    </source>
</evidence>
<feature type="compositionally biased region" description="Basic and acidic residues" evidence="10">
    <location>
        <begin position="480"/>
        <end position="491"/>
    </location>
</feature>
<accession>K1WR87</accession>
<dbReference type="OMA" id="PLGFGCY"/>
<feature type="transmembrane region" description="Helical" evidence="11">
    <location>
        <begin position="222"/>
        <end position="242"/>
    </location>
</feature>
<dbReference type="InterPro" id="IPR028055">
    <property type="entry name" value="YidC/Oxa/ALB_C"/>
</dbReference>
<comment type="similarity">
    <text evidence="2 9">Belongs to the OXA1/ALB3/YidC family.</text>
</comment>
<evidence type="ECO:0000256" key="5">
    <source>
        <dbReference type="ARBA" id="ARBA00022946"/>
    </source>
</evidence>
<dbReference type="InParanoid" id="K1WR87"/>
<dbReference type="Proteomes" id="UP000006757">
    <property type="component" value="Unassembled WGS sequence"/>
</dbReference>
<name>K1WR87_TRIAC</name>
<evidence type="ECO:0000256" key="4">
    <source>
        <dbReference type="ARBA" id="ARBA00022792"/>
    </source>
</evidence>
<dbReference type="GO" id="GO:0032979">
    <property type="term" value="P:protein insertion into mitochondrial inner membrane from matrix"/>
    <property type="evidence" value="ECO:0007669"/>
    <property type="project" value="TreeGrafter"/>
</dbReference>
<evidence type="ECO:0000256" key="1">
    <source>
        <dbReference type="ARBA" id="ARBA00004448"/>
    </source>
</evidence>
<reference evidence="13 14" key="1">
    <citation type="journal article" date="2012" name="Eukaryot. Cell">
        <title>Genome sequence of the Trichosporon asahii environmental strain CBS 8904.</title>
        <authorList>
            <person name="Yang R.Y."/>
            <person name="Li H.T."/>
            <person name="Zhu H."/>
            <person name="Zhou G.P."/>
            <person name="Wang M."/>
            <person name="Wang L."/>
        </authorList>
    </citation>
    <scope>NUCLEOTIDE SEQUENCE [LARGE SCALE GENOMIC DNA]</scope>
    <source>
        <strain evidence="13 14">CBS 8904</strain>
    </source>
</reference>
<evidence type="ECO:0000256" key="10">
    <source>
        <dbReference type="SAM" id="MobiDB-lite"/>
    </source>
</evidence>
<feature type="transmembrane region" description="Helical" evidence="11">
    <location>
        <begin position="384"/>
        <end position="408"/>
    </location>
</feature>
<dbReference type="HOGENOM" id="CLU_501724_0_0_1"/>
<feature type="domain" description="Membrane insertase YidC/Oxa/ALB C-terminal" evidence="12">
    <location>
        <begin position="222"/>
        <end position="422"/>
    </location>
</feature>
<feature type="compositionally biased region" description="Low complexity" evidence="10">
    <location>
        <begin position="116"/>
        <end position="134"/>
    </location>
</feature>
<evidence type="ECO:0000256" key="7">
    <source>
        <dbReference type="ARBA" id="ARBA00023128"/>
    </source>
</evidence>
<keyword evidence="4" id="KW-0999">Mitochondrion inner membrane</keyword>
<evidence type="ECO:0000259" key="12">
    <source>
        <dbReference type="Pfam" id="PF02096"/>
    </source>
</evidence>
<dbReference type="Pfam" id="PF02096">
    <property type="entry name" value="60KD_IMP"/>
    <property type="match status" value="1"/>
</dbReference>
<dbReference type="EMBL" id="AMBO01000246">
    <property type="protein sequence ID" value="EKD03549.1"/>
    <property type="molecule type" value="Genomic_DNA"/>
</dbReference>
<organism evidence="13 14">
    <name type="scientific">Trichosporon asahii var. asahii (strain CBS 8904)</name>
    <name type="common">Yeast</name>
    <dbReference type="NCBI Taxonomy" id="1220162"/>
    <lineage>
        <taxon>Eukaryota</taxon>
        <taxon>Fungi</taxon>
        <taxon>Dikarya</taxon>
        <taxon>Basidiomycota</taxon>
        <taxon>Agaricomycotina</taxon>
        <taxon>Tremellomycetes</taxon>
        <taxon>Trichosporonales</taxon>
        <taxon>Trichosporonaceae</taxon>
        <taxon>Trichosporon</taxon>
    </lineage>
</organism>
<dbReference type="CDD" id="cd20069">
    <property type="entry name" value="5TM_Oxa1-like"/>
    <property type="match status" value="1"/>
</dbReference>
<evidence type="ECO:0000256" key="11">
    <source>
        <dbReference type="SAM" id="Phobius"/>
    </source>
</evidence>
<dbReference type="InterPro" id="IPR001708">
    <property type="entry name" value="YidC/ALB3/OXA1/COX18"/>
</dbReference>
<dbReference type="GO" id="GO:0032977">
    <property type="term" value="F:membrane insertase activity"/>
    <property type="evidence" value="ECO:0007669"/>
    <property type="project" value="InterPro"/>
</dbReference>
<dbReference type="STRING" id="1220162.K1WR87"/>
<dbReference type="PANTHER" id="PTHR12428">
    <property type="entry name" value="OXA1"/>
    <property type="match status" value="1"/>
</dbReference>
<evidence type="ECO:0000256" key="9">
    <source>
        <dbReference type="RuleBase" id="RU003945"/>
    </source>
</evidence>
<dbReference type="FunCoup" id="K1WR87">
    <property type="interactions" value="278"/>
</dbReference>
<keyword evidence="5" id="KW-0809">Transit peptide</keyword>
<gene>
    <name evidence="13" type="ORF">A1Q2_02132</name>
</gene>
<dbReference type="PANTHER" id="PTHR12428:SF66">
    <property type="entry name" value="MITOCHONDRIAL INNER MEMBRANE PROTEIN OXA1L"/>
    <property type="match status" value="1"/>
</dbReference>
<feature type="region of interest" description="Disordered" evidence="10">
    <location>
        <begin position="116"/>
        <end position="156"/>
    </location>
</feature>
<feature type="compositionally biased region" description="Basic residues" evidence="10">
    <location>
        <begin position="539"/>
        <end position="551"/>
    </location>
</feature>
<comment type="subcellular location">
    <subcellularLocation>
        <location evidence="9">Membrane</location>
        <topology evidence="9">Multi-pass membrane protein</topology>
    </subcellularLocation>
    <subcellularLocation>
        <location evidence="1">Mitochondrion inner membrane</location>
        <topology evidence="1">Multi-pass membrane protein</topology>
    </subcellularLocation>
</comment>